<dbReference type="EMBL" id="DSPX01000051">
    <property type="protein sequence ID" value="HGG00127.1"/>
    <property type="molecule type" value="Genomic_DNA"/>
</dbReference>
<name>A0A7C3ZVV5_9CYAN</name>
<keyword evidence="2" id="KW-0808">Transferase</keyword>
<dbReference type="GO" id="GO:0016740">
    <property type="term" value="F:transferase activity"/>
    <property type="evidence" value="ECO:0007669"/>
    <property type="project" value="UniProtKB-KW"/>
</dbReference>
<sequence length="316" mass="35926">MLNFTVVIPTYNGAHRLPKLLDRLQQQIGVETQQWEILVIDNNSSDDTAQLVQTYQTHWQAKSSLKYYLETEQGSAFARLRGAREAKGELIGFIDDDCIPASEWIAAACTFAQQYPQAGAFSGQIHGDFDIAPPPDFKRIQAFLAIREHGDKPFRFDPESLRLPPAAALVVRQQALITSVPPHPILVGRVGNSMLGGEDYELLLYLHKAGWEIWYNPAMHSSHHIPPNRLEKEYLLNLAHACGLATCHLRMLNTTPGEKPIVFTKTFFGNLRRWLQHYIKYRGKLDNNLIAACENEFFWGSLLSNWHYLKAQKPGF</sequence>
<comment type="caution">
    <text evidence="2">The sequence shown here is derived from an EMBL/GenBank/DDBJ whole genome shotgun (WGS) entry which is preliminary data.</text>
</comment>
<dbReference type="InterPro" id="IPR050834">
    <property type="entry name" value="Glycosyltransf_2"/>
</dbReference>
<dbReference type="NCBIfam" id="NF038302">
    <property type="entry name" value="EPS_HpsE"/>
    <property type="match status" value="1"/>
</dbReference>
<dbReference type="PANTHER" id="PTHR43685:SF3">
    <property type="entry name" value="SLR2126 PROTEIN"/>
    <property type="match status" value="1"/>
</dbReference>
<dbReference type="AlphaFoldDB" id="A0A7C3ZVV5"/>
<dbReference type="CDD" id="cd00761">
    <property type="entry name" value="Glyco_tranf_GTA_type"/>
    <property type="match status" value="1"/>
</dbReference>
<feature type="domain" description="Glycosyltransferase 2-like" evidence="1">
    <location>
        <begin position="5"/>
        <end position="126"/>
    </location>
</feature>
<accession>A0A7C3ZVV5</accession>
<proteinExistence type="predicted"/>
<dbReference type="InterPro" id="IPR029044">
    <property type="entry name" value="Nucleotide-diphossugar_trans"/>
</dbReference>
<dbReference type="Pfam" id="PF00535">
    <property type="entry name" value="Glycos_transf_2"/>
    <property type="match status" value="1"/>
</dbReference>
<reference evidence="2" key="1">
    <citation type="journal article" date="2020" name="mSystems">
        <title>Genome- and Community-Level Interaction Insights into Carbon Utilization and Element Cycling Functions of Hydrothermarchaeota in Hydrothermal Sediment.</title>
        <authorList>
            <person name="Zhou Z."/>
            <person name="Liu Y."/>
            <person name="Xu W."/>
            <person name="Pan J."/>
            <person name="Luo Z.H."/>
            <person name="Li M."/>
        </authorList>
    </citation>
    <scope>NUCLEOTIDE SEQUENCE [LARGE SCALE GENOMIC DNA]</scope>
    <source>
        <strain evidence="2">SpSt-374</strain>
    </source>
</reference>
<dbReference type="SUPFAM" id="SSF53448">
    <property type="entry name" value="Nucleotide-diphospho-sugar transferases"/>
    <property type="match status" value="1"/>
</dbReference>
<organism evidence="2">
    <name type="scientific">Planktothricoides sp. SpSt-374</name>
    <dbReference type="NCBI Taxonomy" id="2282167"/>
    <lineage>
        <taxon>Bacteria</taxon>
        <taxon>Bacillati</taxon>
        <taxon>Cyanobacteriota</taxon>
        <taxon>Cyanophyceae</taxon>
        <taxon>Oscillatoriophycideae</taxon>
        <taxon>Oscillatoriales</taxon>
        <taxon>Oscillatoriaceae</taxon>
        <taxon>Planktothricoides</taxon>
    </lineage>
</organism>
<dbReference type="Gene3D" id="3.90.550.10">
    <property type="entry name" value="Spore Coat Polysaccharide Biosynthesis Protein SpsA, Chain A"/>
    <property type="match status" value="1"/>
</dbReference>
<evidence type="ECO:0000313" key="2">
    <source>
        <dbReference type="EMBL" id="HGG00127.1"/>
    </source>
</evidence>
<evidence type="ECO:0000259" key="1">
    <source>
        <dbReference type="Pfam" id="PF00535"/>
    </source>
</evidence>
<protein>
    <submittedName>
        <fullName evidence="2">Glycosyltransferase family 2 protein</fullName>
    </submittedName>
</protein>
<gene>
    <name evidence="2" type="ORF">ENR15_05550</name>
</gene>
<dbReference type="InterPro" id="IPR001173">
    <property type="entry name" value="Glyco_trans_2-like"/>
</dbReference>
<dbReference type="PANTHER" id="PTHR43685">
    <property type="entry name" value="GLYCOSYLTRANSFERASE"/>
    <property type="match status" value="1"/>
</dbReference>